<dbReference type="EMBL" id="UINC01000872">
    <property type="protein sequence ID" value="SUZ62475.1"/>
    <property type="molecule type" value="Genomic_DNA"/>
</dbReference>
<protein>
    <recommendedName>
        <fullName evidence="2">Amidohydrolase-related domain-containing protein</fullName>
    </recommendedName>
</protein>
<evidence type="ECO:0008006" key="2">
    <source>
        <dbReference type="Google" id="ProtNLM"/>
    </source>
</evidence>
<dbReference type="InterPro" id="IPR032466">
    <property type="entry name" value="Metal_Hydrolase"/>
</dbReference>
<dbReference type="AlphaFoldDB" id="A0A381P6A2"/>
<sequence length="304" mass="34042">MNTLTRRKFLATTGASLATSALPSRALVRKPRQEIIDLHQHTNYSGRNDERLLGHQRALGVNWTVLLPAGRLYGLAANCGGNKSVHKVVVKNPRNYVHFANEIADHPECIPTIETHLKKGAVGIGEQKFKVDCDSKHIGRIAELAQEYDVPILMHFEHGNYNLGIERFHKILEKFPKVNFIGHAQTWWGNIDKNHDQTVMYPKGNVTPSGISDRLLSDYPNMFGDMSAGSGQNALIRDEAHAVKFIKRHQDKLIFGSDCNDIIGRGPSCIGARTIGIIRRLIPDTKIQDKLLSGNIRRIVRIPK</sequence>
<organism evidence="1">
    <name type="scientific">marine metagenome</name>
    <dbReference type="NCBI Taxonomy" id="408172"/>
    <lineage>
        <taxon>unclassified sequences</taxon>
        <taxon>metagenomes</taxon>
        <taxon>ecological metagenomes</taxon>
    </lineage>
</organism>
<accession>A0A381P6A2</accession>
<dbReference type="PROSITE" id="PS51318">
    <property type="entry name" value="TAT"/>
    <property type="match status" value="1"/>
</dbReference>
<dbReference type="SUPFAM" id="SSF51556">
    <property type="entry name" value="Metallo-dependent hydrolases"/>
    <property type="match status" value="1"/>
</dbReference>
<dbReference type="Gene3D" id="3.20.20.140">
    <property type="entry name" value="Metal-dependent hydrolases"/>
    <property type="match status" value="1"/>
</dbReference>
<reference evidence="1" key="1">
    <citation type="submission" date="2018-05" db="EMBL/GenBank/DDBJ databases">
        <authorList>
            <person name="Lanie J.A."/>
            <person name="Ng W.-L."/>
            <person name="Kazmierczak K.M."/>
            <person name="Andrzejewski T.M."/>
            <person name="Davidsen T.M."/>
            <person name="Wayne K.J."/>
            <person name="Tettelin H."/>
            <person name="Glass J.I."/>
            <person name="Rusch D."/>
            <person name="Podicherti R."/>
            <person name="Tsui H.-C.T."/>
            <person name="Winkler M.E."/>
        </authorList>
    </citation>
    <scope>NUCLEOTIDE SEQUENCE</scope>
</reference>
<proteinExistence type="predicted"/>
<dbReference type="InterPro" id="IPR006311">
    <property type="entry name" value="TAT_signal"/>
</dbReference>
<evidence type="ECO:0000313" key="1">
    <source>
        <dbReference type="EMBL" id="SUZ62475.1"/>
    </source>
</evidence>
<name>A0A381P6A2_9ZZZZ</name>
<gene>
    <name evidence="1" type="ORF">METZ01_LOCUS15329</name>
</gene>